<dbReference type="GO" id="GO:0005737">
    <property type="term" value="C:cytoplasm"/>
    <property type="evidence" value="ECO:0007669"/>
    <property type="project" value="UniProtKB-SubCell"/>
</dbReference>
<dbReference type="InterPro" id="IPR001015">
    <property type="entry name" value="Ferrochelatase"/>
</dbReference>
<dbReference type="STRING" id="79604.AAY81_06285"/>
<dbReference type="Gene3D" id="3.40.50.1400">
    <property type="match status" value="2"/>
</dbReference>
<comment type="subcellular location">
    <subcellularLocation>
        <location evidence="7">Cytoplasm</location>
    </subcellularLocation>
</comment>
<dbReference type="PANTHER" id="PTHR11108">
    <property type="entry name" value="FERROCHELATASE"/>
    <property type="match status" value="1"/>
</dbReference>
<dbReference type="InterPro" id="IPR033644">
    <property type="entry name" value="Ferrochelatase_C"/>
</dbReference>
<accession>A0A172RYQ9</accession>
<evidence type="ECO:0000313" key="10">
    <source>
        <dbReference type="Proteomes" id="UP000182975"/>
    </source>
</evidence>
<dbReference type="HAMAP" id="MF_00323">
    <property type="entry name" value="Ferrochelatase"/>
    <property type="match status" value="1"/>
</dbReference>
<evidence type="ECO:0000256" key="3">
    <source>
        <dbReference type="ARBA" id="ARBA00023133"/>
    </source>
</evidence>
<dbReference type="SUPFAM" id="SSF53800">
    <property type="entry name" value="Chelatase"/>
    <property type="match status" value="1"/>
</dbReference>
<sequence length="347" mass="38970">MKTGIIIANTGSPASPEPDAIESYLREFLMDDRICQMPRPLWKWLVFRHILPKRKFTSAERYRFIWNENGSPLIYLQERLAKAVGKELSAGGEDVVVRSAMSYGQPAIASVLREMRDAGVERLVLLPLYPQSAYSPTLAVIDAFNRARKEVGWRPPCCIIDNYHDNALYIDEMARRIRDLGFDAASGDRLMLSFHAIPLKDERAGDTYRTQTRETTRLVAERLGIDPASVTVSYQSVFGHNPKAWASPLSLDVLESWRSQDFRVFFACPGFAIDCLETMYDIPQEMVPALEGAGAKPAKPAIDGSISNTLNTNGRFVWVPCLNDSQEHVRIIADVLRRNIGKSAFGD</sequence>
<keyword evidence="7" id="KW-0479">Metal-binding</keyword>
<evidence type="ECO:0000256" key="6">
    <source>
        <dbReference type="ARBA" id="ARBA00024536"/>
    </source>
</evidence>
<evidence type="ECO:0000313" key="9">
    <source>
        <dbReference type="EMBL" id="SEO76724.1"/>
    </source>
</evidence>
<dbReference type="GO" id="GO:0006783">
    <property type="term" value="P:heme biosynthetic process"/>
    <property type="evidence" value="ECO:0007669"/>
    <property type="project" value="UniProtKB-UniRule"/>
</dbReference>
<reference evidence="10" key="1">
    <citation type="submission" date="2016-10" db="EMBL/GenBank/DDBJ databases">
        <authorList>
            <person name="Varghese N."/>
        </authorList>
    </citation>
    <scope>NUCLEOTIDE SEQUENCE [LARGE SCALE GENOMIC DNA]</scope>
    <source>
        <strain evidence="10">DSM 21843</strain>
    </source>
</reference>
<dbReference type="OrthoDB" id="9776380at2"/>
<keyword evidence="4 7" id="KW-0456">Lyase</keyword>
<evidence type="ECO:0000256" key="7">
    <source>
        <dbReference type="HAMAP-Rule" id="MF_00323"/>
    </source>
</evidence>
<evidence type="ECO:0000256" key="4">
    <source>
        <dbReference type="ARBA" id="ARBA00023239"/>
    </source>
</evidence>
<keyword evidence="5 7" id="KW-0627">Porphyrin biosynthesis</keyword>
<feature type="binding site" evidence="7">
    <location>
        <position position="277"/>
    </location>
    <ligand>
        <name>Fe(2+)</name>
        <dbReference type="ChEBI" id="CHEBI:29033"/>
    </ligand>
</feature>
<dbReference type="Proteomes" id="UP000182975">
    <property type="component" value="Unassembled WGS sequence"/>
</dbReference>
<feature type="binding site" evidence="7">
    <location>
        <position position="195"/>
    </location>
    <ligand>
        <name>Fe(2+)</name>
        <dbReference type="ChEBI" id="CHEBI:29033"/>
    </ligand>
</feature>
<dbReference type="GO" id="GO:0046872">
    <property type="term" value="F:metal ion binding"/>
    <property type="evidence" value="ECO:0007669"/>
    <property type="project" value="UniProtKB-KW"/>
</dbReference>
<organism evidence="9 10">
    <name type="scientific">Denitrobacterium detoxificans</name>
    <dbReference type="NCBI Taxonomy" id="79604"/>
    <lineage>
        <taxon>Bacteria</taxon>
        <taxon>Bacillati</taxon>
        <taxon>Actinomycetota</taxon>
        <taxon>Coriobacteriia</taxon>
        <taxon>Eggerthellales</taxon>
        <taxon>Eggerthellaceae</taxon>
        <taxon>Denitrobacterium</taxon>
    </lineage>
</organism>
<dbReference type="PANTHER" id="PTHR11108:SF1">
    <property type="entry name" value="FERROCHELATASE, MITOCHONDRIAL"/>
    <property type="match status" value="1"/>
</dbReference>
<keyword evidence="7" id="KW-0963">Cytoplasm</keyword>
<dbReference type="KEGG" id="ddt:AAY81_06285"/>
<dbReference type="EC" id="4.99.1.9" evidence="7"/>
<evidence type="ECO:0000256" key="2">
    <source>
        <dbReference type="ARBA" id="ARBA00023004"/>
    </source>
</evidence>
<dbReference type="CDD" id="cd03411">
    <property type="entry name" value="Ferrochelatase_N"/>
    <property type="match status" value="1"/>
</dbReference>
<protein>
    <recommendedName>
        <fullName evidence="7">Coproporphyrin III ferrochelatase</fullName>
        <ecNumber evidence="7">4.99.1.9</ecNumber>
    </recommendedName>
</protein>
<keyword evidence="10" id="KW-1185">Reference proteome</keyword>
<comment type="catalytic activity">
    <reaction evidence="6">
        <text>Fe-coproporphyrin III + 2 H(+) = coproporphyrin III + Fe(2+)</text>
        <dbReference type="Rhea" id="RHEA:49572"/>
        <dbReference type="ChEBI" id="CHEBI:15378"/>
        <dbReference type="ChEBI" id="CHEBI:29033"/>
        <dbReference type="ChEBI" id="CHEBI:68438"/>
        <dbReference type="ChEBI" id="CHEBI:131725"/>
        <dbReference type="EC" id="4.99.1.9"/>
    </reaction>
    <physiologicalReaction direction="right-to-left" evidence="6">
        <dbReference type="Rhea" id="RHEA:49574"/>
    </physiologicalReaction>
</comment>
<dbReference type="PATRIC" id="fig|79604.3.peg.1270"/>
<evidence type="ECO:0000256" key="5">
    <source>
        <dbReference type="ARBA" id="ARBA00023244"/>
    </source>
</evidence>
<comment type="caution">
    <text evidence="7">Lacks conserved residue(s) required for the propagation of feature annotation.</text>
</comment>
<comment type="function">
    <text evidence="7">Involved in coproporphyrin-dependent heme b biosynthesis. Catalyzes the insertion of ferrous iron into coproporphyrin III to form Fe-coproporphyrin III.</text>
</comment>
<comment type="similarity">
    <text evidence="7 8">Belongs to the ferrochelatase family.</text>
</comment>
<keyword evidence="2 7" id="KW-0408">Iron</keyword>
<evidence type="ECO:0000256" key="1">
    <source>
        <dbReference type="ARBA" id="ARBA00004744"/>
    </source>
</evidence>
<dbReference type="GO" id="GO:0004325">
    <property type="term" value="F:ferrochelatase activity"/>
    <property type="evidence" value="ECO:0007669"/>
    <property type="project" value="UniProtKB-UniRule"/>
</dbReference>
<dbReference type="UniPathway" id="UPA00252"/>
<dbReference type="AlphaFoldDB" id="A0A172RYQ9"/>
<dbReference type="Pfam" id="PF00762">
    <property type="entry name" value="Ferrochelatase"/>
    <property type="match status" value="1"/>
</dbReference>
<proteinExistence type="inferred from homology"/>
<dbReference type="RefSeq" id="WP_066662781.1">
    <property type="nucleotide sequence ID" value="NZ_CP011402.1"/>
</dbReference>
<keyword evidence="3 7" id="KW-0350">Heme biosynthesis</keyword>
<feature type="binding site" evidence="7">
    <location>
        <begin position="61"/>
        <end position="62"/>
    </location>
    <ligand>
        <name>Fe-coproporphyrin III</name>
        <dbReference type="ChEBI" id="CHEBI:68438"/>
    </ligand>
</feature>
<dbReference type="InterPro" id="IPR033659">
    <property type="entry name" value="Ferrochelatase_N"/>
</dbReference>
<dbReference type="CDD" id="cd00419">
    <property type="entry name" value="Ferrochelatase_C"/>
    <property type="match status" value="1"/>
</dbReference>
<dbReference type="NCBIfam" id="TIGR00109">
    <property type="entry name" value="hemH"/>
    <property type="match status" value="1"/>
</dbReference>
<dbReference type="EMBL" id="FOEC01000006">
    <property type="protein sequence ID" value="SEO76724.1"/>
    <property type="molecule type" value="Genomic_DNA"/>
</dbReference>
<evidence type="ECO:0000256" key="8">
    <source>
        <dbReference type="RuleBase" id="RU004185"/>
    </source>
</evidence>
<name>A0A172RYQ9_9ACTN</name>
<comment type="pathway">
    <text evidence="1 7">Porphyrin-containing compound metabolism; protoheme biosynthesis.</text>
</comment>
<gene>
    <name evidence="7" type="primary">cpfC</name>
    <name evidence="9" type="ORF">SAMN02910314_01128</name>
</gene>